<sequence>MACKHCAVEHAAGSACPAVSLEGQRHGPLVLKRRLGAGALGTVYLAEHPPTGHRFAVKVLHPHLAARPEMRTRFYREARALRELTHRHVARALDARPGPGGLPCLLMEYANGEPFSRLPMPLAPVEAVELLVQALEAVEAAHARGLVHCDLSADNLVLTRDARGERRVKVLDFGASAVLSASLSEEERACGMVVGSPAFIAPEQWAGEAVDGRADLYALGVVGYLLVTGRLPFGFGRVGELAPPEPHALNPSVPGALSAVLLRALAQRPEERFPDARAFREALAGCLGAAARPAPRPAPVEEQELEDIEIVVDDLVRDAPVARPVDAAPVTGVPWDILPHPIPLTPSMMARPIPLVPGVNVSIFGGVVPEDGATPLHLALREASLGLPPAPVVEVSAPCVPAPPGLAVRVGLPVSQELVAVKAGDVTTDGFFAAWNGVLPPLAARLPAELSFAGRTVTCECDVVRLVTQDEARLWNVDAGVFVQYAEPGEPLRQLLAQALAGERPRGAEPRPDGELARLLSRAAAVASDPYALLGARPDVDFDEVRRRAIAALRRLEAFRQRTLPAEQRRALESLRQRVEAARRTLGEPLNRAGFDAIRGNLAGLSCCVRAGLSDEAVEPMRRAFLAARPAAEARARTLFTQGHALEVQRALRDALSRYAEALSLDPLNVSWLRHYDDLRQKAHGVAPAASTLSSGAMP</sequence>
<dbReference type="InterPro" id="IPR000719">
    <property type="entry name" value="Prot_kinase_dom"/>
</dbReference>
<dbReference type="Gene3D" id="1.10.510.10">
    <property type="entry name" value="Transferase(Phosphotransferase) domain 1"/>
    <property type="match status" value="1"/>
</dbReference>
<evidence type="ECO:0000256" key="2">
    <source>
        <dbReference type="ARBA" id="ARBA00022741"/>
    </source>
</evidence>
<feature type="domain" description="Protein kinase" evidence="6">
    <location>
        <begin position="29"/>
        <end position="284"/>
    </location>
</feature>
<name>A0A848LFI4_9BACT</name>
<accession>A0A848LFI4</accession>
<keyword evidence="3 7" id="KW-0418">Kinase</keyword>
<dbReference type="PROSITE" id="PS00109">
    <property type="entry name" value="PROTEIN_KINASE_TYR"/>
    <property type="match status" value="1"/>
</dbReference>
<dbReference type="PROSITE" id="PS50005">
    <property type="entry name" value="TPR"/>
    <property type="match status" value="1"/>
</dbReference>
<keyword evidence="8" id="KW-1185">Reference proteome</keyword>
<gene>
    <name evidence="7" type="ORF">HG543_13200</name>
</gene>
<dbReference type="AlphaFoldDB" id="A0A848LFI4"/>
<dbReference type="PROSITE" id="PS50011">
    <property type="entry name" value="PROTEIN_KINASE_DOM"/>
    <property type="match status" value="1"/>
</dbReference>
<dbReference type="SUPFAM" id="SSF56112">
    <property type="entry name" value="Protein kinase-like (PK-like)"/>
    <property type="match status" value="1"/>
</dbReference>
<dbReference type="GO" id="GO:0005524">
    <property type="term" value="F:ATP binding"/>
    <property type="evidence" value="ECO:0007669"/>
    <property type="project" value="UniProtKB-KW"/>
</dbReference>
<evidence type="ECO:0000259" key="6">
    <source>
        <dbReference type="PROSITE" id="PS50011"/>
    </source>
</evidence>
<keyword evidence="4" id="KW-0067">ATP-binding</keyword>
<keyword evidence="2" id="KW-0547">Nucleotide-binding</keyword>
<evidence type="ECO:0000256" key="4">
    <source>
        <dbReference type="ARBA" id="ARBA00022840"/>
    </source>
</evidence>
<keyword evidence="1" id="KW-0808">Transferase</keyword>
<dbReference type="Proteomes" id="UP000518300">
    <property type="component" value="Unassembled WGS sequence"/>
</dbReference>
<dbReference type="Pfam" id="PF00069">
    <property type="entry name" value="Pkinase"/>
    <property type="match status" value="1"/>
</dbReference>
<proteinExistence type="predicted"/>
<dbReference type="PANTHER" id="PTHR43289:SF34">
    <property type="entry name" value="SERINE_THREONINE-PROTEIN KINASE YBDM-RELATED"/>
    <property type="match status" value="1"/>
</dbReference>
<evidence type="ECO:0000313" key="8">
    <source>
        <dbReference type="Proteomes" id="UP000518300"/>
    </source>
</evidence>
<organism evidence="7 8">
    <name type="scientific">Pyxidicoccus fallax</name>
    <dbReference type="NCBI Taxonomy" id="394095"/>
    <lineage>
        <taxon>Bacteria</taxon>
        <taxon>Pseudomonadati</taxon>
        <taxon>Myxococcota</taxon>
        <taxon>Myxococcia</taxon>
        <taxon>Myxococcales</taxon>
        <taxon>Cystobacterineae</taxon>
        <taxon>Myxococcaceae</taxon>
        <taxon>Pyxidicoccus</taxon>
    </lineage>
</organism>
<protein>
    <submittedName>
        <fullName evidence="7">Serine/threonine protein kinase</fullName>
    </submittedName>
</protein>
<dbReference type="CDD" id="cd14014">
    <property type="entry name" value="STKc_PknB_like"/>
    <property type="match status" value="1"/>
</dbReference>
<evidence type="ECO:0000256" key="1">
    <source>
        <dbReference type="ARBA" id="ARBA00022679"/>
    </source>
</evidence>
<comment type="caution">
    <text evidence="7">The sequence shown here is derived from an EMBL/GenBank/DDBJ whole genome shotgun (WGS) entry which is preliminary data.</text>
</comment>
<evidence type="ECO:0000256" key="5">
    <source>
        <dbReference type="PROSITE-ProRule" id="PRU00339"/>
    </source>
</evidence>
<evidence type="ECO:0000256" key="3">
    <source>
        <dbReference type="ARBA" id="ARBA00022777"/>
    </source>
</evidence>
<dbReference type="GO" id="GO:0004674">
    <property type="term" value="F:protein serine/threonine kinase activity"/>
    <property type="evidence" value="ECO:0007669"/>
    <property type="project" value="UniProtKB-KW"/>
</dbReference>
<dbReference type="InterPro" id="IPR008266">
    <property type="entry name" value="Tyr_kinase_AS"/>
</dbReference>
<dbReference type="InterPro" id="IPR011009">
    <property type="entry name" value="Kinase-like_dom_sf"/>
</dbReference>
<reference evidence="7 8" key="1">
    <citation type="submission" date="2020-04" db="EMBL/GenBank/DDBJ databases">
        <title>Draft genome of Pyxidicoccus fallax type strain.</title>
        <authorList>
            <person name="Whitworth D.E."/>
        </authorList>
    </citation>
    <scope>NUCLEOTIDE SEQUENCE [LARGE SCALE GENOMIC DNA]</scope>
    <source>
        <strain evidence="7 8">DSM 14698</strain>
    </source>
</reference>
<dbReference type="InterPro" id="IPR019734">
    <property type="entry name" value="TPR_rpt"/>
</dbReference>
<feature type="repeat" description="TPR" evidence="5">
    <location>
        <begin position="636"/>
        <end position="669"/>
    </location>
</feature>
<dbReference type="PANTHER" id="PTHR43289">
    <property type="entry name" value="MITOGEN-ACTIVATED PROTEIN KINASE KINASE KINASE 20-RELATED"/>
    <property type="match status" value="1"/>
</dbReference>
<dbReference type="Gene3D" id="3.30.200.20">
    <property type="entry name" value="Phosphorylase Kinase, domain 1"/>
    <property type="match status" value="1"/>
</dbReference>
<keyword evidence="7" id="KW-0723">Serine/threonine-protein kinase</keyword>
<dbReference type="RefSeq" id="WP_169345092.1">
    <property type="nucleotide sequence ID" value="NZ_JABBJJ010000048.1"/>
</dbReference>
<evidence type="ECO:0000313" key="7">
    <source>
        <dbReference type="EMBL" id="NMO15803.1"/>
    </source>
</evidence>
<keyword evidence="5" id="KW-0802">TPR repeat</keyword>
<dbReference type="EMBL" id="JABBJJ010000048">
    <property type="protein sequence ID" value="NMO15803.1"/>
    <property type="molecule type" value="Genomic_DNA"/>
</dbReference>